<comment type="caution">
    <text evidence="8">The sequence shown here is derived from an EMBL/GenBank/DDBJ whole genome shotgun (WGS) entry which is preliminary data.</text>
</comment>
<reference evidence="8 9" key="1">
    <citation type="submission" date="2023-10" db="EMBL/GenBank/DDBJ databases">
        <title>Glaciecola aquimarina strain GGW-M5 nov., isolated from a coastal seawater.</title>
        <authorList>
            <person name="Bayburt H."/>
            <person name="Kim J.M."/>
            <person name="Choi B.J."/>
            <person name="Jeon C.O."/>
        </authorList>
    </citation>
    <scope>NUCLEOTIDE SEQUENCE [LARGE SCALE GENOMIC DNA]</scope>
    <source>
        <strain evidence="8 9">KCTC 32108</strain>
    </source>
</reference>
<sequence>MLSLIRNQIDSAAKLGLQVVSYNSAMDDSQKRTAEQSILSGQVDAIIVSPEQLGQSYFAEKILNQISDNIGLFVVDEAHCISDWGHDFRPDYSRIVRVLNNMPNNLPVLATTATANNRVVNDIKAQLGERLAIIRGSLTRKSLRLQNINISNKSERLAWLAQNLKNIHRHRYYLRKND</sequence>
<keyword evidence="9" id="KW-1185">Reference proteome</keyword>
<name>A0ABU3T0H9_9ALTE</name>
<proteinExistence type="inferred from homology"/>
<dbReference type="InterPro" id="IPR002464">
    <property type="entry name" value="DNA/RNA_helicase_DEAH_CS"/>
</dbReference>
<dbReference type="EC" id="5.6.2.4" evidence="6"/>
<comment type="catalytic activity">
    <reaction evidence="5">
        <text>Couples ATP hydrolysis with the unwinding of duplex DNA by translocating in the 3'-5' direction.</text>
        <dbReference type="EC" id="5.6.2.4"/>
    </reaction>
</comment>
<keyword evidence="8" id="KW-0347">Helicase</keyword>
<dbReference type="Proteomes" id="UP001247805">
    <property type="component" value="Unassembled WGS sequence"/>
</dbReference>
<dbReference type="Pfam" id="PF00270">
    <property type="entry name" value="DEAD"/>
    <property type="match status" value="1"/>
</dbReference>
<evidence type="ECO:0000313" key="9">
    <source>
        <dbReference type="Proteomes" id="UP001247805"/>
    </source>
</evidence>
<organism evidence="8 9">
    <name type="scientific">Paraglaciecola aquimarina</name>
    <dbReference type="NCBI Taxonomy" id="1235557"/>
    <lineage>
        <taxon>Bacteria</taxon>
        <taxon>Pseudomonadati</taxon>
        <taxon>Pseudomonadota</taxon>
        <taxon>Gammaproteobacteria</taxon>
        <taxon>Alteromonadales</taxon>
        <taxon>Alteromonadaceae</taxon>
        <taxon>Paraglaciecola</taxon>
    </lineage>
</organism>
<dbReference type="PANTHER" id="PTHR13710:SF105">
    <property type="entry name" value="ATP-DEPENDENT DNA HELICASE Q1"/>
    <property type="match status" value="1"/>
</dbReference>
<keyword evidence="4" id="KW-0413">Isomerase</keyword>
<dbReference type="GO" id="GO:0004386">
    <property type="term" value="F:helicase activity"/>
    <property type="evidence" value="ECO:0007669"/>
    <property type="project" value="UniProtKB-KW"/>
</dbReference>
<evidence type="ECO:0000256" key="6">
    <source>
        <dbReference type="ARBA" id="ARBA00034808"/>
    </source>
</evidence>
<evidence type="ECO:0000256" key="5">
    <source>
        <dbReference type="ARBA" id="ARBA00034617"/>
    </source>
</evidence>
<dbReference type="PROSITE" id="PS00690">
    <property type="entry name" value="DEAH_ATP_HELICASE"/>
    <property type="match status" value="1"/>
</dbReference>
<dbReference type="PROSITE" id="PS51192">
    <property type="entry name" value="HELICASE_ATP_BIND_1"/>
    <property type="match status" value="1"/>
</dbReference>
<evidence type="ECO:0000259" key="7">
    <source>
        <dbReference type="PROSITE" id="PS51192"/>
    </source>
</evidence>
<dbReference type="EMBL" id="JAWDIO010000002">
    <property type="protein sequence ID" value="MDU0355771.1"/>
    <property type="molecule type" value="Genomic_DNA"/>
</dbReference>
<evidence type="ECO:0000313" key="8">
    <source>
        <dbReference type="EMBL" id="MDU0355771.1"/>
    </source>
</evidence>
<evidence type="ECO:0000256" key="4">
    <source>
        <dbReference type="ARBA" id="ARBA00023235"/>
    </source>
</evidence>
<evidence type="ECO:0000256" key="3">
    <source>
        <dbReference type="ARBA" id="ARBA00023125"/>
    </source>
</evidence>
<keyword evidence="8" id="KW-0067">ATP-binding</keyword>
<dbReference type="PANTHER" id="PTHR13710">
    <property type="entry name" value="DNA HELICASE RECQ FAMILY MEMBER"/>
    <property type="match status" value="1"/>
</dbReference>
<keyword evidence="2" id="KW-0378">Hydrolase</keyword>
<evidence type="ECO:0000256" key="1">
    <source>
        <dbReference type="ARBA" id="ARBA00005446"/>
    </source>
</evidence>
<dbReference type="SUPFAM" id="SSF52540">
    <property type="entry name" value="P-loop containing nucleoside triphosphate hydrolases"/>
    <property type="match status" value="1"/>
</dbReference>
<dbReference type="RefSeq" id="WP_316027293.1">
    <property type="nucleotide sequence ID" value="NZ_JAWDIO010000002.1"/>
</dbReference>
<dbReference type="InterPro" id="IPR014001">
    <property type="entry name" value="Helicase_ATP-bd"/>
</dbReference>
<evidence type="ECO:0000256" key="2">
    <source>
        <dbReference type="ARBA" id="ARBA00022801"/>
    </source>
</evidence>
<keyword evidence="3" id="KW-0238">DNA-binding</keyword>
<accession>A0ABU3T0H9</accession>
<protein>
    <recommendedName>
        <fullName evidence="6">DNA 3'-5' helicase</fullName>
        <ecNumber evidence="6">5.6.2.4</ecNumber>
    </recommendedName>
</protein>
<keyword evidence="8" id="KW-0547">Nucleotide-binding</keyword>
<dbReference type="InterPro" id="IPR011545">
    <property type="entry name" value="DEAD/DEAH_box_helicase_dom"/>
</dbReference>
<gene>
    <name evidence="8" type="ORF">RS130_19465</name>
</gene>
<dbReference type="InterPro" id="IPR027417">
    <property type="entry name" value="P-loop_NTPase"/>
</dbReference>
<feature type="domain" description="Helicase ATP-binding" evidence="7">
    <location>
        <begin position="1"/>
        <end position="133"/>
    </location>
</feature>
<dbReference type="Gene3D" id="3.40.50.300">
    <property type="entry name" value="P-loop containing nucleotide triphosphate hydrolases"/>
    <property type="match status" value="1"/>
</dbReference>
<comment type="similarity">
    <text evidence="1">Belongs to the helicase family. RecQ subfamily.</text>
</comment>